<evidence type="ECO:0000256" key="6">
    <source>
        <dbReference type="SAM" id="Phobius"/>
    </source>
</evidence>
<keyword evidence="8" id="KW-1185">Reference proteome</keyword>
<keyword evidence="4 6" id="KW-1133">Transmembrane helix</keyword>
<feature type="transmembrane region" description="Helical" evidence="6">
    <location>
        <begin position="368"/>
        <end position="390"/>
    </location>
</feature>
<feature type="transmembrane region" description="Helical" evidence="6">
    <location>
        <begin position="12"/>
        <end position="42"/>
    </location>
</feature>
<evidence type="ECO:0000256" key="3">
    <source>
        <dbReference type="ARBA" id="ARBA00022692"/>
    </source>
</evidence>
<evidence type="ECO:0000313" key="8">
    <source>
        <dbReference type="Proteomes" id="UP001149140"/>
    </source>
</evidence>
<dbReference type="InterPro" id="IPR050367">
    <property type="entry name" value="APC_superfamily"/>
</dbReference>
<dbReference type="PANTHER" id="PTHR42770">
    <property type="entry name" value="AMINO ACID TRANSPORTER-RELATED"/>
    <property type="match status" value="1"/>
</dbReference>
<dbReference type="PANTHER" id="PTHR42770:SF16">
    <property type="entry name" value="AMINO ACID PERMEASE"/>
    <property type="match status" value="1"/>
</dbReference>
<feature type="transmembrane region" description="Helical" evidence="6">
    <location>
        <begin position="441"/>
        <end position="464"/>
    </location>
</feature>
<evidence type="ECO:0000256" key="4">
    <source>
        <dbReference type="ARBA" id="ARBA00022989"/>
    </source>
</evidence>
<feature type="transmembrane region" description="Helical" evidence="6">
    <location>
        <begin position="160"/>
        <end position="182"/>
    </location>
</feature>
<keyword evidence="5 6" id="KW-0472">Membrane</keyword>
<dbReference type="GO" id="GO:0022857">
    <property type="term" value="F:transmembrane transporter activity"/>
    <property type="evidence" value="ECO:0007669"/>
    <property type="project" value="InterPro"/>
</dbReference>
<feature type="transmembrane region" description="Helical" evidence="6">
    <location>
        <begin position="341"/>
        <end position="362"/>
    </location>
</feature>
<dbReference type="RefSeq" id="WP_270038494.1">
    <property type="nucleotide sequence ID" value="NZ_JAPDOD010000003.1"/>
</dbReference>
<organism evidence="7 8">
    <name type="scientific">Solirubrobacter ginsenosidimutans</name>
    <dbReference type="NCBI Taxonomy" id="490573"/>
    <lineage>
        <taxon>Bacteria</taxon>
        <taxon>Bacillati</taxon>
        <taxon>Actinomycetota</taxon>
        <taxon>Thermoleophilia</taxon>
        <taxon>Solirubrobacterales</taxon>
        <taxon>Solirubrobacteraceae</taxon>
        <taxon>Solirubrobacter</taxon>
    </lineage>
</organism>
<feature type="transmembrane region" description="Helical" evidence="6">
    <location>
        <begin position="240"/>
        <end position="263"/>
    </location>
</feature>
<dbReference type="Pfam" id="PF13520">
    <property type="entry name" value="AA_permease_2"/>
    <property type="match status" value="1"/>
</dbReference>
<dbReference type="Gene3D" id="1.20.1740.10">
    <property type="entry name" value="Amino acid/polyamine transporter I"/>
    <property type="match status" value="1"/>
</dbReference>
<evidence type="ECO:0000256" key="5">
    <source>
        <dbReference type="ARBA" id="ARBA00023136"/>
    </source>
</evidence>
<keyword evidence="3 6" id="KW-0812">Transmembrane</keyword>
<feature type="transmembrane region" description="Helical" evidence="6">
    <location>
        <begin position="402"/>
        <end position="421"/>
    </location>
</feature>
<evidence type="ECO:0000256" key="2">
    <source>
        <dbReference type="ARBA" id="ARBA00022475"/>
    </source>
</evidence>
<keyword evidence="2" id="KW-1003">Cell membrane</keyword>
<feature type="transmembrane region" description="Helical" evidence="6">
    <location>
        <begin position="130"/>
        <end position="153"/>
    </location>
</feature>
<feature type="transmembrane region" description="Helical" evidence="6">
    <location>
        <begin position="48"/>
        <end position="69"/>
    </location>
</feature>
<evidence type="ECO:0000256" key="1">
    <source>
        <dbReference type="ARBA" id="ARBA00004651"/>
    </source>
</evidence>
<evidence type="ECO:0000313" key="7">
    <source>
        <dbReference type="EMBL" id="MDA0159724.1"/>
    </source>
</evidence>
<feature type="transmembrane region" description="Helical" evidence="6">
    <location>
        <begin position="283"/>
        <end position="304"/>
    </location>
</feature>
<dbReference type="PIRSF" id="PIRSF006060">
    <property type="entry name" value="AA_transporter"/>
    <property type="match status" value="1"/>
</dbReference>
<dbReference type="GO" id="GO:0005886">
    <property type="term" value="C:plasma membrane"/>
    <property type="evidence" value="ECO:0007669"/>
    <property type="project" value="UniProtKB-SubCell"/>
</dbReference>
<comment type="caution">
    <text evidence="7">The sequence shown here is derived from an EMBL/GenBank/DDBJ whole genome shotgun (WGS) entry which is preliminary data.</text>
</comment>
<sequence length="499" mass="51478">MQENAPLKRNAIGYASSVVIGVASTAPGYSLAAVLGLIVAVAGVGVHAPGVLIVSFVPMLLVALGYKYLNKADPDAGTTFAWATRAFGPMTGWLGGWAIIVADLIVMANLAQIAGLYSFLLFGVEAPSTLAVTAVGVVWIAIMTAVCVIGVEVNARTQRWLLAAEIVTLAAFAVVALVRVGLGDGALTPQLDWFSPFAVGSVGALTSGLLVAVFIYWGWDSLVCVNEETEDAETVPGKAAVMSVLILVGIYVIVATAAIAFGGVERLAGDSSGDVLGLLAGDVFGSAVLGKVMIVAVLTSAAASTQTTILPTSRTALSMARAKAAPAALAAVHPRYLTPHVATWIMGGLSIAWYVGLTAVSTNILFDSIAALGLMIAFYYGLTGFACTWYYRRALTKSVSGFFLAGVAPFVGGAILAFVFVRSCFDLGRADAGSTTYFGLGSPLVIGIGFLLLGVVLMGIWRAAGHAEFFRRRPEAAAPDALGSTPLRVGAHEELPAVV</sequence>
<feature type="transmembrane region" description="Helical" evidence="6">
    <location>
        <begin position="194"/>
        <end position="219"/>
    </location>
</feature>
<dbReference type="InterPro" id="IPR002293">
    <property type="entry name" value="AA/rel_permease1"/>
</dbReference>
<dbReference type="AlphaFoldDB" id="A0A9X3MNH6"/>
<dbReference type="EMBL" id="JAPDOD010000003">
    <property type="protein sequence ID" value="MDA0159724.1"/>
    <property type="molecule type" value="Genomic_DNA"/>
</dbReference>
<feature type="transmembrane region" description="Helical" evidence="6">
    <location>
        <begin position="90"/>
        <end position="110"/>
    </location>
</feature>
<proteinExistence type="predicted"/>
<name>A0A9X3MNH6_9ACTN</name>
<protein>
    <submittedName>
        <fullName evidence="7">APC family permease</fullName>
    </submittedName>
</protein>
<dbReference type="Proteomes" id="UP001149140">
    <property type="component" value="Unassembled WGS sequence"/>
</dbReference>
<gene>
    <name evidence="7" type="ORF">OM076_05580</name>
</gene>
<accession>A0A9X3MNH6</accession>
<reference evidence="7" key="1">
    <citation type="submission" date="2022-10" db="EMBL/GenBank/DDBJ databases">
        <title>The WGS of Solirubrobacter ginsenosidimutans DSM 21036.</title>
        <authorList>
            <person name="Jiang Z."/>
        </authorList>
    </citation>
    <scope>NUCLEOTIDE SEQUENCE</scope>
    <source>
        <strain evidence="7">DSM 21036</strain>
    </source>
</reference>
<comment type="subcellular location">
    <subcellularLocation>
        <location evidence="1">Cell membrane</location>
        <topology evidence="1">Multi-pass membrane protein</topology>
    </subcellularLocation>
</comment>